<accession>A0AA37UML1</accession>
<dbReference type="RefSeq" id="WP_284232663.1">
    <property type="nucleotide sequence ID" value="NZ_BSUL01000001.1"/>
</dbReference>
<gene>
    <name evidence="8" type="ORF">GCM10025874_22380</name>
</gene>
<comment type="caution">
    <text evidence="8">The sequence shown here is derived from an EMBL/GenBank/DDBJ whole genome shotgun (WGS) entry which is preliminary data.</text>
</comment>
<dbReference type="Pfam" id="PF01297">
    <property type="entry name" value="ZnuA"/>
    <property type="match status" value="1"/>
</dbReference>
<keyword evidence="9" id="KW-1185">Reference proteome</keyword>
<dbReference type="InterPro" id="IPR000489">
    <property type="entry name" value="Pterin-binding_dom"/>
</dbReference>
<dbReference type="AlphaFoldDB" id="A0AA37UML1"/>
<reference evidence="8 9" key="1">
    <citation type="journal article" date="2014" name="Int. J. Syst. Evol. Microbiol.">
        <title>Complete genome sequence of Corynebacterium casei LMG S-19264T (=DSM 44701T), isolated from a smear-ripened cheese.</title>
        <authorList>
            <consortium name="US DOE Joint Genome Institute (JGI-PGF)"/>
            <person name="Walter F."/>
            <person name="Albersmeier A."/>
            <person name="Kalinowski J."/>
            <person name="Ruckert C."/>
        </authorList>
    </citation>
    <scope>NUCLEOTIDE SEQUENCE [LARGE SCALE GENOMIC DNA]</scope>
    <source>
        <strain evidence="8 9">NBRC 112289</strain>
    </source>
</reference>
<sequence>MQNPKLVGALALLPVTALVLAGCASGPDADAGTVETGEAAITIVASTDVYADIARAVAGEGVEVDAIIEGSAQDPHSYEANARDQLAISRADIVIENGGGYDPFIDTLVEASGTEAAVLSASELSGFMPGEEGEAHSHAEEDHAADEAADDHAHEEGEGHDHAHDEEAHADEAGGSHEGHDHIEGFNEHVWYSFPAVDALAHELVHVLGDLDADRADEFHENYEALSAQLTELQDRATGIAATGSVAITEPVPLYLLEAVGLQNVTPEDFSEAIEEGTDVSPASLASTLALFDGGDVALLAYNEQTSSPETEQVREAAEAAGVPVVDFTETLPEGDDYVSWMTANLDAVEEALAA</sequence>
<comment type="subcellular location">
    <subcellularLocation>
        <location evidence="1">Cell envelope</location>
    </subcellularLocation>
</comment>
<feature type="chain" id="PRO_5041364137" description="Pterin-binding domain-containing protein" evidence="6">
    <location>
        <begin position="22"/>
        <end position="355"/>
    </location>
</feature>
<evidence type="ECO:0000256" key="3">
    <source>
        <dbReference type="ARBA" id="ARBA00022723"/>
    </source>
</evidence>
<keyword evidence="3" id="KW-0479">Metal-binding</keyword>
<dbReference type="SUPFAM" id="SSF53807">
    <property type="entry name" value="Helical backbone' metal receptor"/>
    <property type="match status" value="1"/>
</dbReference>
<feature type="domain" description="Pterin-binding" evidence="7">
    <location>
        <begin position="257"/>
        <end position="355"/>
    </location>
</feature>
<dbReference type="PANTHER" id="PTHR42953">
    <property type="entry name" value="HIGH-AFFINITY ZINC UPTAKE SYSTEM PROTEIN ZNUA-RELATED"/>
    <property type="match status" value="1"/>
</dbReference>
<dbReference type="Proteomes" id="UP001157160">
    <property type="component" value="Unassembled WGS sequence"/>
</dbReference>
<evidence type="ECO:0000313" key="8">
    <source>
        <dbReference type="EMBL" id="GMA28985.1"/>
    </source>
</evidence>
<feature type="compositionally biased region" description="Basic and acidic residues" evidence="5">
    <location>
        <begin position="133"/>
        <end position="182"/>
    </location>
</feature>
<evidence type="ECO:0000259" key="7">
    <source>
        <dbReference type="PROSITE" id="PS50972"/>
    </source>
</evidence>
<dbReference type="GO" id="GO:0030313">
    <property type="term" value="C:cell envelope"/>
    <property type="evidence" value="ECO:0007669"/>
    <property type="project" value="UniProtKB-SubCell"/>
</dbReference>
<dbReference type="GO" id="GO:0046872">
    <property type="term" value="F:metal ion binding"/>
    <property type="evidence" value="ECO:0007669"/>
    <property type="project" value="UniProtKB-KW"/>
</dbReference>
<organism evidence="8 9">
    <name type="scientific">Arenivirga flava</name>
    <dbReference type="NCBI Taxonomy" id="1930060"/>
    <lineage>
        <taxon>Bacteria</taxon>
        <taxon>Bacillati</taxon>
        <taxon>Actinomycetota</taxon>
        <taxon>Actinomycetes</taxon>
        <taxon>Micrococcales</taxon>
        <taxon>Microbacteriaceae</taxon>
        <taxon>Arenivirga</taxon>
    </lineage>
</organism>
<dbReference type="InterPro" id="IPR050492">
    <property type="entry name" value="Bact_metal-bind_prot9"/>
</dbReference>
<evidence type="ECO:0000256" key="2">
    <source>
        <dbReference type="ARBA" id="ARBA00022448"/>
    </source>
</evidence>
<evidence type="ECO:0000256" key="6">
    <source>
        <dbReference type="SAM" id="SignalP"/>
    </source>
</evidence>
<protein>
    <recommendedName>
        <fullName evidence="7">Pterin-binding domain-containing protein</fullName>
    </recommendedName>
</protein>
<dbReference type="EMBL" id="BSUL01000001">
    <property type="protein sequence ID" value="GMA28985.1"/>
    <property type="molecule type" value="Genomic_DNA"/>
</dbReference>
<keyword evidence="2" id="KW-0813">Transport</keyword>
<feature type="region of interest" description="Disordered" evidence="5">
    <location>
        <begin position="127"/>
        <end position="182"/>
    </location>
</feature>
<evidence type="ECO:0000256" key="1">
    <source>
        <dbReference type="ARBA" id="ARBA00004196"/>
    </source>
</evidence>
<evidence type="ECO:0000256" key="4">
    <source>
        <dbReference type="ARBA" id="ARBA00022729"/>
    </source>
</evidence>
<dbReference type="PANTHER" id="PTHR42953:SF1">
    <property type="entry name" value="METAL-BINDING PROTEIN HI_0362-RELATED"/>
    <property type="match status" value="1"/>
</dbReference>
<feature type="signal peptide" evidence="6">
    <location>
        <begin position="1"/>
        <end position="21"/>
    </location>
</feature>
<evidence type="ECO:0000313" key="9">
    <source>
        <dbReference type="Proteomes" id="UP001157160"/>
    </source>
</evidence>
<dbReference type="PROSITE" id="PS51257">
    <property type="entry name" value="PROKAR_LIPOPROTEIN"/>
    <property type="match status" value="1"/>
</dbReference>
<evidence type="ECO:0000256" key="5">
    <source>
        <dbReference type="SAM" id="MobiDB-lite"/>
    </source>
</evidence>
<keyword evidence="4 6" id="KW-0732">Signal</keyword>
<dbReference type="GO" id="GO:0030001">
    <property type="term" value="P:metal ion transport"/>
    <property type="evidence" value="ECO:0007669"/>
    <property type="project" value="InterPro"/>
</dbReference>
<name>A0AA37UML1_9MICO</name>
<dbReference type="GO" id="GO:0042558">
    <property type="term" value="P:pteridine-containing compound metabolic process"/>
    <property type="evidence" value="ECO:0007669"/>
    <property type="project" value="InterPro"/>
</dbReference>
<dbReference type="Gene3D" id="3.40.50.1980">
    <property type="entry name" value="Nitrogenase molybdenum iron protein domain"/>
    <property type="match status" value="2"/>
</dbReference>
<proteinExistence type="predicted"/>
<dbReference type="PROSITE" id="PS50972">
    <property type="entry name" value="PTERIN_BINDING"/>
    <property type="match status" value="1"/>
</dbReference>
<dbReference type="InterPro" id="IPR006127">
    <property type="entry name" value="ZnuA-like"/>
</dbReference>